<feature type="compositionally biased region" description="Basic and acidic residues" evidence="1">
    <location>
        <begin position="164"/>
        <end position="175"/>
    </location>
</feature>
<proteinExistence type="predicted"/>
<dbReference type="AlphaFoldDB" id="A0A8H5JCG4"/>
<keyword evidence="3" id="KW-1185">Reference proteome</keyword>
<reference evidence="2 3" key="1">
    <citation type="submission" date="2020-05" db="EMBL/GenBank/DDBJ databases">
        <title>Identification and distribution of gene clusters putatively required for synthesis of sphingolipid metabolism inhibitors in phylogenetically diverse species of the filamentous fungus Fusarium.</title>
        <authorList>
            <person name="Kim H.-S."/>
            <person name="Busman M."/>
            <person name="Brown D.W."/>
            <person name="Divon H."/>
            <person name="Uhlig S."/>
            <person name="Proctor R.H."/>
        </authorList>
    </citation>
    <scope>NUCLEOTIDE SEQUENCE [LARGE SCALE GENOMIC DNA]</scope>
    <source>
        <strain evidence="2 3">NRRL 25196</strain>
    </source>
</reference>
<sequence>MSALSKLPKTPQDWTRMAQQHSVVDSSIHDLADLNSGSQVETKQFLLLRAVWKGRRALEFKNDCKDHDWISRDVLKKATSYLATLKSWTRYIESFGPSNKKISEGTFAMVQYYQRLSIQPRQKPSDEEIDLSSPKVAFSPRVTRSQAARRYQGSTSRPETPSRPPKEDMSIDEHFGNLDLDSDTSSLNSDPLGSLSYHSPLSGEVGKQYQSIEDEQIVNTALILFLNALTLHCDYAQGAWTLYRKPFVVKASATKVYEARVDGLLRVKDRTCAIVEVKPFIRYGSEKTLDKIRMQETAQMAAWIAQDPPVLKRPNTKFSRLLVSQDHGEVYLIIATFDYQYVEYICALGTGSKGKGSTHSFLEMREYGPFEVKSPEQMEQLGIILLGASIQGGL</sequence>
<evidence type="ECO:0000256" key="1">
    <source>
        <dbReference type="SAM" id="MobiDB-lite"/>
    </source>
</evidence>
<accession>A0A8H5JCG4</accession>
<evidence type="ECO:0000313" key="3">
    <source>
        <dbReference type="Proteomes" id="UP000574317"/>
    </source>
</evidence>
<evidence type="ECO:0000313" key="2">
    <source>
        <dbReference type="EMBL" id="KAF5551480.1"/>
    </source>
</evidence>
<organism evidence="2 3">
    <name type="scientific">Fusarium napiforme</name>
    <dbReference type="NCBI Taxonomy" id="42672"/>
    <lineage>
        <taxon>Eukaryota</taxon>
        <taxon>Fungi</taxon>
        <taxon>Dikarya</taxon>
        <taxon>Ascomycota</taxon>
        <taxon>Pezizomycotina</taxon>
        <taxon>Sordariomycetes</taxon>
        <taxon>Hypocreomycetidae</taxon>
        <taxon>Hypocreales</taxon>
        <taxon>Nectriaceae</taxon>
        <taxon>Fusarium</taxon>
        <taxon>Fusarium fujikuroi species complex</taxon>
    </lineage>
</organism>
<protein>
    <submittedName>
        <fullName evidence="2">Uncharacterized protein</fullName>
    </submittedName>
</protein>
<feature type="region of interest" description="Disordered" evidence="1">
    <location>
        <begin position="140"/>
        <end position="175"/>
    </location>
</feature>
<dbReference type="EMBL" id="JAAOAO010000273">
    <property type="protein sequence ID" value="KAF5551480.1"/>
    <property type="molecule type" value="Genomic_DNA"/>
</dbReference>
<gene>
    <name evidence="2" type="ORF">FNAPI_7428</name>
</gene>
<comment type="caution">
    <text evidence="2">The sequence shown here is derived from an EMBL/GenBank/DDBJ whole genome shotgun (WGS) entry which is preliminary data.</text>
</comment>
<dbReference type="Proteomes" id="UP000574317">
    <property type="component" value="Unassembled WGS sequence"/>
</dbReference>
<name>A0A8H5JCG4_9HYPO</name>